<dbReference type="AlphaFoldDB" id="A0A645GEH4"/>
<reference evidence="1" key="1">
    <citation type="submission" date="2019-08" db="EMBL/GenBank/DDBJ databases">
        <authorList>
            <person name="Kucharzyk K."/>
            <person name="Murdoch R.W."/>
            <person name="Higgins S."/>
            <person name="Loffler F."/>
        </authorList>
    </citation>
    <scope>NUCLEOTIDE SEQUENCE</scope>
</reference>
<organism evidence="1">
    <name type="scientific">bioreactor metagenome</name>
    <dbReference type="NCBI Taxonomy" id="1076179"/>
    <lineage>
        <taxon>unclassified sequences</taxon>
        <taxon>metagenomes</taxon>
        <taxon>ecological metagenomes</taxon>
    </lineage>
</organism>
<gene>
    <name evidence="1" type="ORF">SDC9_172492</name>
</gene>
<sequence>MALFQLLKGVVRNGLHDLGAPLYGEAVYDAYLNLAGLYLICEQELHHPLGGCADVRAYAVSPADSDDHLVELGIIDPVPFLLQPLDSVQLFSQ</sequence>
<proteinExistence type="predicted"/>
<protein>
    <submittedName>
        <fullName evidence="1">Uncharacterized protein</fullName>
    </submittedName>
</protein>
<evidence type="ECO:0000313" key="1">
    <source>
        <dbReference type="EMBL" id="MPN25085.1"/>
    </source>
</evidence>
<dbReference type="EMBL" id="VSSQ01074137">
    <property type="protein sequence ID" value="MPN25085.1"/>
    <property type="molecule type" value="Genomic_DNA"/>
</dbReference>
<name>A0A645GEH4_9ZZZZ</name>
<comment type="caution">
    <text evidence="1">The sequence shown here is derived from an EMBL/GenBank/DDBJ whole genome shotgun (WGS) entry which is preliminary data.</text>
</comment>
<accession>A0A645GEH4</accession>